<protein>
    <submittedName>
        <fullName evidence="2">Uncharacterized protein</fullName>
    </submittedName>
</protein>
<gene>
    <name evidence="2" type="ORF">SNE40_010361</name>
</gene>
<name>A0AAN8JQC1_PATCE</name>
<organism evidence="2 3">
    <name type="scientific">Patella caerulea</name>
    <name type="common">Rayed Mediterranean limpet</name>
    <dbReference type="NCBI Taxonomy" id="87958"/>
    <lineage>
        <taxon>Eukaryota</taxon>
        <taxon>Metazoa</taxon>
        <taxon>Spiralia</taxon>
        <taxon>Lophotrochozoa</taxon>
        <taxon>Mollusca</taxon>
        <taxon>Gastropoda</taxon>
        <taxon>Patellogastropoda</taxon>
        <taxon>Patelloidea</taxon>
        <taxon>Patellidae</taxon>
        <taxon>Patella</taxon>
    </lineage>
</organism>
<reference evidence="2 3" key="1">
    <citation type="submission" date="2024-01" db="EMBL/GenBank/DDBJ databases">
        <title>The genome of the rayed Mediterranean limpet Patella caerulea (Linnaeus, 1758).</title>
        <authorList>
            <person name="Anh-Thu Weber A."/>
            <person name="Halstead-Nussloch G."/>
        </authorList>
    </citation>
    <scope>NUCLEOTIDE SEQUENCE [LARGE SCALE GENOMIC DNA]</scope>
    <source>
        <strain evidence="2">AATW-2023a</strain>
        <tissue evidence="2">Whole specimen</tissue>
    </source>
</reference>
<dbReference type="EMBL" id="JAZGQO010000007">
    <property type="protein sequence ID" value="KAK6182747.1"/>
    <property type="molecule type" value="Genomic_DNA"/>
</dbReference>
<feature type="region of interest" description="Disordered" evidence="1">
    <location>
        <begin position="163"/>
        <end position="187"/>
    </location>
</feature>
<accession>A0AAN8JQC1</accession>
<evidence type="ECO:0000313" key="2">
    <source>
        <dbReference type="EMBL" id="KAK6182747.1"/>
    </source>
</evidence>
<comment type="caution">
    <text evidence="2">The sequence shown here is derived from an EMBL/GenBank/DDBJ whole genome shotgun (WGS) entry which is preliminary data.</text>
</comment>
<evidence type="ECO:0000256" key="1">
    <source>
        <dbReference type="SAM" id="MobiDB-lite"/>
    </source>
</evidence>
<proteinExistence type="predicted"/>
<dbReference type="AlphaFoldDB" id="A0AAN8JQC1"/>
<evidence type="ECO:0000313" key="3">
    <source>
        <dbReference type="Proteomes" id="UP001347796"/>
    </source>
</evidence>
<sequence length="241" mass="27834">MLDWDDNQKNSSVKATENSMKRIQGRILRIMGPLCTLWNSLKNIRNGKDNSKVQVSEVLKLVEQTVCLVGQANLTTAYHRRNNILVKIMKNTKIFLTSIQEKYQPKRNYSSNKCTKDSLNFLETRKRERISKIYFPELEDKAIPLTINTVLITIEVNISQPSSYRGGRQSKTLKAERGRGGKPNTHAATGNRYVEFIISWFKKNVCQYQKQSWRKTEVFPRKLEETFSGFDDSGNSCRIST</sequence>
<keyword evidence="3" id="KW-1185">Reference proteome</keyword>
<dbReference type="Proteomes" id="UP001347796">
    <property type="component" value="Unassembled WGS sequence"/>
</dbReference>